<dbReference type="RefSeq" id="WP_038252328.1">
    <property type="nucleotide sequence ID" value="NZ_CABKQJ010000004.1"/>
</dbReference>
<dbReference type="Pfam" id="PF00196">
    <property type="entry name" value="GerE"/>
    <property type="match status" value="1"/>
</dbReference>
<dbReference type="GeneID" id="66905412"/>
<feature type="domain" description="HTH luxR-type" evidence="2">
    <location>
        <begin position="146"/>
        <end position="211"/>
    </location>
</feature>
<evidence type="ECO:0000313" key="3">
    <source>
        <dbReference type="EMBL" id="RKR53951.1"/>
    </source>
</evidence>
<name>A0AB38FX80_9ENTR</name>
<dbReference type="EMBL" id="UAVL01000011">
    <property type="protein sequence ID" value="SQA63218.1"/>
    <property type="molecule type" value="Genomic_DNA"/>
</dbReference>
<reference evidence="4 5" key="1">
    <citation type="submission" date="2018-06" db="EMBL/GenBank/DDBJ databases">
        <authorList>
            <consortium name="Pathogen Informatics"/>
            <person name="Doyle S."/>
        </authorList>
    </citation>
    <scope>NUCLEOTIDE SEQUENCE [LARGE SCALE GENOMIC DNA]</scope>
    <source>
        <strain evidence="4 5">NCTC11967</strain>
    </source>
</reference>
<dbReference type="PRINTS" id="PR00038">
    <property type="entry name" value="HTHLUXR"/>
</dbReference>
<reference evidence="3 6" key="2">
    <citation type="submission" date="2018-10" db="EMBL/GenBank/DDBJ databases">
        <title>Genomic Encyclopedia of Type Strains, Phase IV (KMG-IV): sequencing the most valuable type-strain genomes for metagenomic binning, comparative biology and taxonomic classification.</title>
        <authorList>
            <person name="Goeker M."/>
        </authorList>
    </citation>
    <scope>NUCLEOTIDE SEQUENCE [LARGE SCALE GENOMIC DNA]</scope>
    <source>
        <strain evidence="3 6">DSM 5079</strain>
    </source>
</reference>
<protein>
    <submittedName>
        <fullName evidence="3">DNA-binding NarL/FixJ family response regulator</fullName>
    </submittedName>
    <submittedName>
        <fullName evidence="4">Transcription factor YjjQ</fullName>
    </submittedName>
</protein>
<proteinExistence type="predicted"/>
<evidence type="ECO:0000259" key="2">
    <source>
        <dbReference type="PROSITE" id="PS50043"/>
    </source>
</evidence>
<keyword evidence="6" id="KW-1185">Reference proteome</keyword>
<accession>A0AB38FX80</accession>
<dbReference type="SMART" id="SM00421">
    <property type="entry name" value="HTH_LUXR"/>
    <property type="match status" value="1"/>
</dbReference>
<dbReference type="InterPro" id="IPR036388">
    <property type="entry name" value="WH-like_DNA-bd_sf"/>
</dbReference>
<dbReference type="GO" id="GO:0006355">
    <property type="term" value="P:regulation of DNA-templated transcription"/>
    <property type="evidence" value="ECO:0007669"/>
    <property type="project" value="InterPro"/>
</dbReference>
<dbReference type="SUPFAM" id="SSF46894">
    <property type="entry name" value="C-terminal effector domain of the bipartite response regulators"/>
    <property type="match status" value="1"/>
</dbReference>
<dbReference type="Gene3D" id="1.10.10.10">
    <property type="entry name" value="Winged helix-like DNA-binding domain superfamily/Winged helix DNA-binding domain"/>
    <property type="match status" value="1"/>
</dbReference>
<evidence type="ECO:0000256" key="1">
    <source>
        <dbReference type="ARBA" id="ARBA00023125"/>
    </source>
</evidence>
<dbReference type="GO" id="GO:0003677">
    <property type="term" value="F:DNA binding"/>
    <property type="evidence" value="ECO:0007669"/>
    <property type="project" value="UniProtKB-KW"/>
</dbReference>
<comment type="caution">
    <text evidence="4">The sequence shown here is derived from an EMBL/GenBank/DDBJ whole genome shotgun (WGS) entry which is preliminary data.</text>
</comment>
<keyword evidence="1 3" id="KW-0238">DNA-binding</keyword>
<dbReference type="InterPro" id="IPR000792">
    <property type="entry name" value="Tscrpt_reg_LuxR_C"/>
</dbReference>
<dbReference type="CDD" id="cd06170">
    <property type="entry name" value="LuxR_C_like"/>
    <property type="match status" value="1"/>
</dbReference>
<dbReference type="InterPro" id="IPR016032">
    <property type="entry name" value="Sig_transdc_resp-reg_C-effctor"/>
</dbReference>
<dbReference type="Proteomes" id="UP000251313">
    <property type="component" value="Unassembled WGS sequence"/>
</dbReference>
<dbReference type="PANTHER" id="PTHR43214">
    <property type="entry name" value="TWO-COMPONENT RESPONSE REGULATOR"/>
    <property type="match status" value="1"/>
</dbReference>
<evidence type="ECO:0000313" key="5">
    <source>
        <dbReference type="Proteomes" id="UP000251313"/>
    </source>
</evidence>
<dbReference type="PANTHER" id="PTHR43214:SF30">
    <property type="entry name" value="TRANSCRIPTION FACTOR YJJQ-RELATED"/>
    <property type="match status" value="1"/>
</dbReference>
<organism evidence="4 5">
    <name type="scientific">Yokenella regensburgei</name>
    <dbReference type="NCBI Taxonomy" id="158877"/>
    <lineage>
        <taxon>Bacteria</taxon>
        <taxon>Pseudomonadati</taxon>
        <taxon>Pseudomonadota</taxon>
        <taxon>Gammaproteobacteria</taxon>
        <taxon>Enterobacterales</taxon>
        <taxon>Enterobacteriaceae</taxon>
        <taxon>Yokenella</taxon>
    </lineage>
</organism>
<dbReference type="AlphaFoldDB" id="A0AB38FX80"/>
<dbReference type="PROSITE" id="PS50043">
    <property type="entry name" value="HTH_LUXR_2"/>
    <property type="match status" value="1"/>
</dbReference>
<gene>
    <name evidence="4" type="primary">yjjQ</name>
    <name evidence="3" type="ORF">C7387_3430</name>
    <name evidence="4" type="ORF">NCTC11967_02253</name>
</gene>
<dbReference type="InterPro" id="IPR039420">
    <property type="entry name" value="WalR-like"/>
</dbReference>
<evidence type="ECO:0000313" key="4">
    <source>
        <dbReference type="EMBL" id="SQA63218.1"/>
    </source>
</evidence>
<dbReference type="Proteomes" id="UP000267341">
    <property type="component" value="Unassembled WGS sequence"/>
</dbReference>
<evidence type="ECO:0000313" key="6">
    <source>
        <dbReference type="Proteomes" id="UP000267341"/>
    </source>
</evidence>
<sequence>MQAGCCKNGMIISKSPIIQLGLHGIINQQLPDYEMAYCRAPDELTLLQLRRTVLVVADLSGDVRQARTICQQYYSMIMQYHDIHWVFMVSRAFYPFAVEFLLCPESTLLSDAEPVEHLVDVIRKGGASERISSSLLCPWQGGHNDSDVEKEMLTYSERQVLRLLAKGWCINQIASLLKKSNKTVSAQKNSAMRRLSLRGNAEMYAWINSEQGMQELNLFSAYGEQNEWKKTPQYDMSPL</sequence>
<dbReference type="EMBL" id="RBIZ01000005">
    <property type="protein sequence ID" value="RKR53951.1"/>
    <property type="molecule type" value="Genomic_DNA"/>
</dbReference>